<feature type="compositionally biased region" description="Low complexity" evidence="1">
    <location>
        <begin position="229"/>
        <end position="307"/>
    </location>
</feature>
<sequence length="474" mass="49585">MRGYQSAGVLLSLAATALADPFLSSVDVDSNVFPLEARGDAGTFGAAMANLHKRETIMSLMRRSFSEMEGNIPVVFARQVDSIPTNPKTGDTGKSNFDADLWEQQVEAACAESISLLADIVTKVTDPAGVAVCYNLPFYNSTTGAFTSDIRLYKIANGTKDWEAAGTKVSLSVQYEGATVRLGNSSAAAAGANKIATPKELVRAKAKLKATGDESVQQAAKALEKPKAKTSAPATSAPATSAPATSAKGSPAKASSAKASSAKATSAKATSTKDTPAKAAKAAKTSAPATSAKSSAPATSAKSPAKAGQTPSTATLKKRMNMNMNMASSDDDDVKGFEPKLLQTMRFTGQVNPNIMRNKTMTKDPNIMKLVLTPSLMLIGVTPEGSMNASVAAAQVQYATGAFSTIFTPTPAAAPFVLPGVYISIFPLGLYLCTVYTILFVLIVGWGTVERYLFRMSFRKRSAMMNGQDGFGKI</sequence>
<dbReference type="Proteomes" id="UP001313282">
    <property type="component" value="Unassembled WGS sequence"/>
</dbReference>
<accession>A0AAN8MN16</accession>
<dbReference type="EMBL" id="JAVHNR010000007">
    <property type="protein sequence ID" value="KAK6337025.1"/>
    <property type="molecule type" value="Genomic_DNA"/>
</dbReference>
<name>A0AAN8MN16_9PEZI</name>
<dbReference type="AlphaFoldDB" id="A0AAN8MN16"/>
<keyword evidence="2" id="KW-0472">Membrane</keyword>
<feature type="region of interest" description="Disordered" evidence="1">
    <location>
        <begin position="210"/>
        <end position="314"/>
    </location>
</feature>
<gene>
    <name evidence="4" type="ORF">TWF718_009810</name>
</gene>
<keyword evidence="2" id="KW-1133">Transmembrane helix</keyword>
<evidence type="ECO:0008006" key="6">
    <source>
        <dbReference type="Google" id="ProtNLM"/>
    </source>
</evidence>
<evidence type="ECO:0000256" key="3">
    <source>
        <dbReference type="SAM" id="SignalP"/>
    </source>
</evidence>
<evidence type="ECO:0000256" key="1">
    <source>
        <dbReference type="SAM" id="MobiDB-lite"/>
    </source>
</evidence>
<evidence type="ECO:0000313" key="5">
    <source>
        <dbReference type="Proteomes" id="UP001313282"/>
    </source>
</evidence>
<keyword evidence="2" id="KW-0812">Transmembrane</keyword>
<comment type="caution">
    <text evidence="4">The sequence shown here is derived from an EMBL/GenBank/DDBJ whole genome shotgun (WGS) entry which is preliminary data.</text>
</comment>
<protein>
    <recommendedName>
        <fullName evidence="6">VASt domain-containing protein</fullName>
    </recommendedName>
</protein>
<keyword evidence="3" id="KW-0732">Signal</keyword>
<keyword evidence="5" id="KW-1185">Reference proteome</keyword>
<proteinExistence type="predicted"/>
<feature type="signal peptide" evidence="3">
    <location>
        <begin position="1"/>
        <end position="19"/>
    </location>
</feature>
<feature type="transmembrane region" description="Helical" evidence="2">
    <location>
        <begin position="428"/>
        <end position="454"/>
    </location>
</feature>
<feature type="chain" id="PRO_5043013439" description="VASt domain-containing protein" evidence="3">
    <location>
        <begin position="20"/>
        <end position="474"/>
    </location>
</feature>
<evidence type="ECO:0000256" key="2">
    <source>
        <dbReference type="SAM" id="Phobius"/>
    </source>
</evidence>
<reference evidence="4 5" key="1">
    <citation type="submission" date="2019-10" db="EMBL/GenBank/DDBJ databases">
        <authorList>
            <person name="Palmer J.M."/>
        </authorList>
    </citation>
    <scope>NUCLEOTIDE SEQUENCE [LARGE SCALE GENOMIC DNA]</scope>
    <source>
        <strain evidence="4 5">TWF718</strain>
    </source>
</reference>
<organism evidence="4 5">
    <name type="scientific">Orbilia javanica</name>
    <dbReference type="NCBI Taxonomy" id="47235"/>
    <lineage>
        <taxon>Eukaryota</taxon>
        <taxon>Fungi</taxon>
        <taxon>Dikarya</taxon>
        <taxon>Ascomycota</taxon>
        <taxon>Pezizomycotina</taxon>
        <taxon>Orbiliomycetes</taxon>
        <taxon>Orbiliales</taxon>
        <taxon>Orbiliaceae</taxon>
        <taxon>Orbilia</taxon>
    </lineage>
</organism>
<evidence type="ECO:0000313" key="4">
    <source>
        <dbReference type="EMBL" id="KAK6337025.1"/>
    </source>
</evidence>